<proteinExistence type="predicted"/>
<name>A0ABD3RFN2_9STRA</name>
<dbReference type="AlphaFoldDB" id="A0ABD3RFN2"/>
<reference evidence="1 2" key="1">
    <citation type="submission" date="2024-10" db="EMBL/GenBank/DDBJ databases">
        <title>Updated reference genomes for cyclostephanoid diatoms.</title>
        <authorList>
            <person name="Roberts W.R."/>
            <person name="Alverson A.J."/>
        </authorList>
    </citation>
    <scope>NUCLEOTIDE SEQUENCE [LARGE SCALE GENOMIC DNA]</scope>
    <source>
        <strain evidence="1 2">AJA228-03</strain>
    </source>
</reference>
<accession>A0ABD3RFN2</accession>
<dbReference type="EMBL" id="JALLPB020000318">
    <property type="protein sequence ID" value="KAL3810571.1"/>
    <property type="molecule type" value="Genomic_DNA"/>
</dbReference>
<protein>
    <submittedName>
        <fullName evidence="1">Uncharacterized protein</fullName>
    </submittedName>
</protein>
<evidence type="ECO:0000313" key="1">
    <source>
        <dbReference type="EMBL" id="KAL3810571.1"/>
    </source>
</evidence>
<keyword evidence="2" id="KW-1185">Reference proteome</keyword>
<sequence length="214" mass="22767">MADITPPHRHDVKIENAEEAVAVVDLAVFVDDGAVTRMMMRAIVAVAASVAEVAAAIIDPTVEIVNKVEIVIEIEIVIKSRVIGIGKGGGTVVLRITITADRDRAVATVIATEMTVKGRAGGEEAEMMMMTLLGFIESTKLKVGKRSKNGDAAKVAAIQGAGVMDVDVDVVNRPLNTRGEAIRGIVMMLVIMQRSFIATGVYSIFRLVIVVEAK</sequence>
<comment type="caution">
    <text evidence="1">The sequence shown here is derived from an EMBL/GenBank/DDBJ whole genome shotgun (WGS) entry which is preliminary data.</text>
</comment>
<gene>
    <name evidence="1" type="ORF">ACHAXA_001184</name>
</gene>
<evidence type="ECO:0000313" key="2">
    <source>
        <dbReference type="Proteomes" id="UP001530377"/>
    </source>
</evidence>
<dbReference type="Proteomes" id="UP001530377">
    <property type="component" value="Unassembled WGS sequence"/>
</dbReference>
<organism evidence="1 2">
    <name type="scientific">Cyclostephanos tholiformis</name>
    <dbReference type="NCBI Taxonomy" id="382380"/>
    <lineage>
        <taxon>Eukaryota</taxon>
        <taxon>Sar</taxon>
        <taxon>Stramenopiles</taxon>
        <taxon>Ochrophyta</taxon>
        <taxon>Bacillariophyta</taxon>
        <taxon>Coscinodiscophyceae</taxon>
        <taxon>Thalassiosirophycidae</taxon>
        <taxon>Stephanodiscales</taxon>
        <taxon>Stephanodiscaceae</taxon>
        <taxon>Cyclostephanos</taxon>
    </lineage>
</organism>